<feature type="coiled-coil region" evidence="2">
    <location>
        <begin position="779"/>
        <end position="891"/>
    </location>
</feature>
<dbReference type="EMBL" id="BMRB01000002">
    <property type="protein sequence ID" value="GGS29009.1"/>
    <property type="molecule type" value="Genomic_DNA"/>
</dbReference>
<evidence type="ECO:0000259" key="4">
    <source>
        <dbReference type="Pfam" id="PF23359"/>
    </source>
</evidence>
<protein>
    <recommendedName>
        <fullName evidence="7">AAA family ATPase</fullName>
    </recommendedName>
</protein>
<gene>
    <name evidence="5" type="ORF">GCM10010171_22750</name>
</gene>
<keyword evidence="6" id="KW-1185">Reference proteome</keyword>
<dbReference type="AlphaFoldDB" id="A0A918LBT9"/>
<keyword evidence="2" id="KW-0175">Coiled coil</keyword>
<feature type="coiled-coil region" evidence="2">
    <location>
        <begin position="559"/>
        <end position="617"/>
    </location>
</feature>
<dbReference type="InterPro" id="IPR027417">
    <property type="entry name" value="P-loop_NTPase"/>
</dbReference>
<dbReference type="InterPro" id="IPR036625">
    <property type="entry name" value="E3-bd_dom_sf"/>
</dbReference>
<dbReference type="InterPro" id="IPR055370">
    <property type="entry name" value="Lsr2_DNA-bd"/>
</dbReference>
<dbReference type="GO" id="GO:0003677">
    <property type="term" value="F:DNA binding"/>
    <property type="evidence" value="ECO:0007669"/>
    <property type="project" value="UniProtKB-KW"/>
</dbReference>
<dbReference type="Gene3D" id="3.40.50.300">
    <property type="entry name" value="P-loop containing nucleotide triphosphate hydrolases"/>
    <property type="match status" value="2"/>
</dbReference>
<dbReference type="PANTHER" id="PTHR41259:SF1">
    <property type="entry name" value="DOUBLE-STRAND BREAK REPAIR RAD50 ATPASE, PUTATIVE-RELATED"/>
    <property type="match status" value="1"/>
</dbReference>
<evidence type="ECO:0000256" key="1">
    <source>
        <dbReference type="ARBA" id="ARBA00023125"/>
    </source>
</evidence>
<dbReference type="SUPFAM" id="SSF52540">
    <property type="entry name" value="P-loop containing nucleoside triphosphate hydrolases"/>
    <property type="match status" value="1"/>
</dbReference>
<reference evidence="5" key="1">
    <citation type="journal article" date="2014" name="Int. J. Syst. Evol. Microbiol.">
        <title>Complete genome sequence of Corynebacterium casei LMG S-19264T (=DSM 44701T), isolated from a smear-ripened cheese.</title>
        <authorList>
            <consortium name="US DOE Joint Genome Institute (JGI-PGF)"/>
            <person name="Walter F."/>
            <person name="Albersmeier A."/>
            <person name="Kalinowski J."/>
            <person name="Ruckert C."/>
        </authorList>
    </citation>
    <scope>NUCLEOTIDE SEQUENCE</scope>
    <source>
        <strain evidence="5">JCM 3276</strain>
    </source>
</reference>
<feature type="coiled-coil region" evidence="2">
    <location>
        <begin position="476"/>
        <end position="510"/>
    </location>
</feature>
<feature type="coiled-coil region" evidence="2">
    <location>
        <begin position="706"/>
        <end position="740"/>
    </location>
</feature>
<dbReference type="Pfam" id="PF23359">
    <property type="entry name" value="Lsr2_DNA-bd"/>
    <property type="match status" value="1"/>
</dbReference>
<feature type="coiled-coil region" evidence="2">
    <location>
        <begin position="934"/>
        <end position="977"/>
    </location>
</feature>
<reference evidence="5" key="2">
    <citation type="submission" date="2020-09" db="EMBL/GenBank/DDBJ databases">
        <authorList>
            <person name="Sun Q."/>
            <person name="Ohkuma M."/>
        </authorList>
    </citation>
    <scope>NUCLEOTIDE SEQUENCE</scope>
    <source>
        <strain evidence="5">JCM 3276</strain>
    </source>
</reference>
<feature type="domain" description="Lsr2 DNA-binding" evidence="4">
    <location>
        <begin position="1173"/>
        <end position="1205"/>
    </location>
</feature>
<feature type="coiled-coil region" evidence="2">
    <location>
        <begin position="192"/>
        <end position="233"/>
    </location>
</feature>
<sequence>MRVRNLCLERYGAFEDRSVDFGSGLTLVLGDNEAGKSTTLDAFADVLWAIPNRSSRAFRHVRQALALRAVLELPDGDELRVVRKAAHLVDSETGESVAEFWRGDGDSREKWVRSFGLSHAELRSGGKALIEGAGDLAELVFRARSGYEVGQVLDTLTRQADELFKAHGNAKKSKIRTTLRTYEDATRAVNARVAAADEVDRVQKAIAELTEAIKEHKAALQERQADLRRWQSKRSVAESIRAIAVHQEVLAEVRGAGPCLSAVDLDQWHTLNHQLHSGEAEVKEKAEDLAAKRLERTAVVVDDAIRADREVIARLTRDAGQVLRERHTAEELRRSAAAADDEARQALAGIIAVPDGCSTAELLGQVWLGEDRVAELNNLAAQLATANDDLAQRSNLVAEAEGEAASFAAPDTAPQSAVAAVREALHAVRDSSSACSISSAARDKIVSLMEERATELRSLDLPASTRLGPLPNEIELHQARQLLGNLTGELDRAEQAVTEADNAMLDAETALRNLGPRDLADPAALESARQVRDELVAEAMRSWLGGHSITSAPHLPVEVERAVARADELADRLADDQAEATEHQRFREHLERAIVAADQARDVLAEVRRDKDEAQCRWDGLWSGTGVPAPPPDAAAQYRAVLAGVLVLDSRILTEQERLAQVRHEVDRQLDHLTACLAEAGRNRQGADLSSLLRAAEELVEHDDAAREARAVQAQQSERLRKLRAQRDEAEMQRDRLKTRWQKLVPAGELTPVGWARRLELVDQARAAHSRATAHFAEAEQAQQRFVEFSREVDTLAARHRVDLTDVRQRCDELQRRLDEAETAAAAASTLDRLIADLQRKRDSADRELGTLREALDALVSRLAVDDLHAAAQRGAQVIELEKELRTAEDRVRSAIPGADVEALVAELAALDDDTLDLEVAQAEDAVAEVDGARSDAQRRLGQAQQEHRELLDRPEVAELQLQAEQHAAVLAEQVEEYLTTVVQRDVLARELRRYEAKHVSPLLEEAGRLLERLTSGRYVALQTHVAGSDRYLRIVDAEGSSRGPETLSEGTADQVYLALRLAGIRSLQVGRRAQGLPTLPVVLDDVLMTFDNTRVGAALEVMAELSEQCQVIVLSHQEDLGRVATALGNPAITVVGLEPAQPMRSMSSAEEVRAHARTTAAAPAPASPRMANSGDIRAWARQNGYDVADRGKLPSEVKEAYDAAHR</sequence>
<organism evidence="5 6">
    <name type="scientific">Actinokineospora fastidiosa</name>
    <dbReference type="NCBI Taxonomy" id="1816"/>
    <lineage>
        <taxon>Bacteria</taxon>
        <taxon>Bacillati</taxon>
        <taxon>Actinomycetota</taxon>
        <taxon>Actinomycetes</taxon>
        <taxon>Pseudonocardiales</taxon>
        <taxon>Pseudonocardiaceae</taxon>
        <taxon>Actinokineospora</taxon>
    </lineage>
</organism>
<name>A0A918LBT9_9PSEU</name>
<dbReference type="GO" id="GO:0016746">
    <property type="term" value="F:acyltransferase activity"/>
    <property type="evidence" value="ECO:0007669"/>
    <property type="project" value="InterPro"/>
</dbReference>
<dbReference type="InterPro" id="IPR038734">
    <property type="entry name" value="YhaN_AAA"/>
</dbReference>
<keyword evidence="1" id="KW-0238">DNA-binding</keyword>
<evidence type="ECO:0000313" key="6">
    <source>
        <dbReference type="Proteomes" id="UP000660680"/>
    </source>
</evidence>
<comment type="caution">
    <text evidence="5">The sequence shown here is derived from an EMBL/GenBank/DDBJ whole genome shotgun (WGS) entry which is preliminary data.</text>
</comment>
<dbReference type="Proteomes" id="UP000660680">
    <property type="component" value="Unassembled WGS sequence"/>
</dbReference>
<dbReference type="PANTHER" id="PTHR41259">
    <property type="entry name" value="DOUBLE-STRAND BREAK REPAIR RAD50 ATPASE, PUTATIVE-RELATED"/>
    <property type="match status" value="1"/>
</dbReference>
<dbReference type="RefSeq" id="WP_268244590.1">
    <property type="nucleotide sequence ID" value="NZ_BMRB01000002.1"/>
</dbReference>
<feature type="domain" description="YhaN AAA" evidence="3">
    <location>
        <begin position="1"/>
        <end position="195"/>
    </location>
</feature>
<accession>A0A918LBT9</accession>
<dbReference type="Gene3D" id="4.10.320.10">
    <property type="entry name" value="E3-binding domain"/>
    <property type="match status" value="1"/>
</dbReference>
<evidence type="ECO:0000313" key="5">
    <source>
        <dbReference type="EMBL" id="GGS29009.1"/>
    </source>
</evidence>
<dbReference type="Pfam" id="PF13514">
    <property type="entry name" value="AAA_27"/>
    <property type="match status" value="1"/>
</dbReference>
<evidence type="ECO:0008006" key="7">
    <source>
        <dbReference type="Google" id="ProtNLM"/>
    </source>
</evidence>
<evidence type="ECO:0000259" key="3">
    <source>
        <dbReference type="Pfam" id="PF13514"/>
    </source>
</evidence>
<proteinExistence type="predicted"/>
<evidence type="ECO:0000256" key="2">
    <source>
        <dbReference type="SAM" id="Coils"/>
    </source>
</evidence>